<evidence type="ECO:0000256" key="3">
    <source>
        <dbReference type="SAM" id="Phobius"/>
    </source>
</evidence>
<dbReference type="RefSeq" id="XP_020113016.1">
    <property type="nucleotide sequence ID" value="XM_020257427.1"/>
</dbReference>
<dbReference type="InterPro" id="IPR045288">
    <property type="entry name" value="At1g75140-like"/>
</dbReference>
<evidence type="ECO:0000256" key="4">
    <source>
        <dbReference type="SAM" id="SignalP"/>
    </source>
</evidence>
<gene>
    <name evidence="6" type="primary">LOC109727342</name>
</gene>
<protein>
    <submittedName>
        <fullName evidence="6">Uncharacterized membrane protein At1g75140-like isoform X1</fullName>
    </submittedName>
</protein>
<dbReference type="SUPFAM" id="SSF50978">
    <property type="entry name" value="WD40 repeat-like"/>
    <property type="match status" value="1"/>
</dbReference>
<dbReference type="Gramene" id="Aco015998.1.mrna1">
    <property type="protein sequence ID" value="Aco015998.1.mrna1.cds1"/>
    <property type="gene ID" value="Aco015998.1.path1"/>
</dbReference>
<keyword evidence="3" id="KW-0812">Transmembrane</keyword>
<feature type="chain" id="PRO_5028071421" evidence="4">
    <location>
        <begin position="27"/>
        <end position="614"/>
    </location>
</feature>
<dbReference type="Proteomes" id="UP000515123">
    <property type="component" value="Linkage group 22"/>
</dbReference>
<feature type="region of interest" description="Disordered" evidence="2">
    <location>
        <begin position="575"/>
        <end position="599"/>
    </location>
</feature>
<feature type="signal peptide" evidence="4">
    <location>
        <begin position="1"/>
        <end position="26"/>
    </location>
</feature>
<accession>A0A6P5GWK2</accession>
<feature type="coiled-coil region" evidence="1">
    <location>
        <begin position="37"/>
        <end position="64"/>
    </location>
</feature>
<dbReference type="PANTHER" id="PTHR35464">
    <property type="entry name" value="OS06G0115200 PROTEIN"/>
    <property type="match status" value="1"/>
</dbReference>
<feature type="transmembrane region" description="Helical" evidence="3">
    <location>
        <begin position="474"/>
        <end position="495"/>
    </location>
</feature>
<keyword evidence="4" id="KW-0732">Signal</keyword>
<evidence type="ECO:0000313" key="5">
    <source>
        <dbReference type="Proteomes" id="UP000515123"/>
    </source>
</evidence>
<reference evidence="6" key="2">
    <citation type="submission" date="2025-08" db="UniProtKB">
        <authorList>
            <consortium name="RefSeq"/>
        </authorList>
    </citation>
    <scope>IDENTIFICATION</scope>
    <source>
        <tissue evidence="6">Leaf</tissue>
    </source>
</reference>
<sequence length="614" mass="65769">MAASASAFAAFAAVLVFFFVPHVPFAFSAGSEPPSFFDRHEAQLQRLETLVETLSRSVSALESSLSACSASAARSEQLLPSPVPDLSPASGAAAAAAAGGGGEGNSRGVAVTKHRTLWSERFLFAAAARLEDSAAAAAAAVLPYEDVDGLSKYFAVGDSRGRVYVFSAAGDVLIELPAFSESPVTALLAYVSRRNESLLFVGHADGSIAAHRLFESSANAADDWFTLSVAGSRLFIRGGSDSSPVLILEVHQIGRARYVITSDGSGRIRVFTENGTLYGTAIASSRPLAFIKQRLLFLTETGAGSLDLRSMALRETECEGLNGSTPKAYSFDLSERSKAYGFTVGGDLLHVVLLGDVANLKCRVRAMRKSEIESPVSIQTMKGYLLIASHAKVFVYNISSQFYGRVGAPRPLFFATLKEIKSMFVNSHATSDESLVGMPLIAADREKLVVLGFGDGYIGVYQSNFPAFKVESNAVVWSGPVLLFLLFLIGIWQFYVKKKDSLGWTPEESFNSPVAAAHASLLNHTGSDRAYADGARAGDLRELRGGGLRGAPRRYVSPPRFSAATGIPYRPVSADPGIRGPSELKYRGQNSEPSFGKRRDLLFQNTQVVEDHVE</sequence>
<keyword evidence="3" id="KW-0472">Membrane</keyword>
<dbReference type="OrthoDB" id="2018951at2759"/>
<reference evidence="5" key="1">
    <citation type="journal article" date="2015" name="Nat. Genet.">
        <title>The pineapple genome and the evolution of CAM photosynthesis.</title>
        <authorList>
            <person name="Ming R."/>
            <person name="VanBuren R."/>
            <person name="Wai C.M."/>
            <person name="Tang H."/>
            <person name="Schatz M.C."/>
            <person name="Bowers J.E."/>
            <person name="Lyons E."/>
            <person name="Wang M.L."/>
            <person name="Chen J."/>
            <person name="Biggers E."/>
            <person name="Zhang J."/>
            <person name="Huang L."/>
            <person name="Zhang L."/>
            <person name="Miao W."/>
            <person name="Zhang J."/>
            <person name="Ye Z."/>
            <person name="Miao C."/>
            <person name="Lin Z."/>
            <person name="Wang H."/>
            <person name="Zhou H."/>
            <person name="Yim W.C."/>
            <person name="Priest H.D."/>
            <person name="Zheng C."/>
            <person name="Woodhouse M."/>
            <person name="Edger P.P."/>
            <person name="Guyot R."/>
            <person name="Guo H.B."/>
            <person name="Guo H."/>
            <person name="Zheng G."/>
            <person name="Singh R."/>
            <person name="Sharma A."/>
            <person name="Min X."/>
            <person name="Zheng Y."/>
            <person name="Lee H."/>
            <person name="Gurtowski J."/>
            <person name="Sedlazeck F.J."/>
            <person name="Harkess A."/>
            <person name="McKain M.R."/>
            <person name="Liao Z."/>
            <person name="Fang J."/>
            <person name="Liu J."/>
            <person name="Zhang X."/>
            <person name="Zhang Q."/>
            <person name="Hu W."/>
            <person name="Qin Y."/>
            <person name="Wang K."/>
            <person name="Chen L.Y."/>
            <person name="Shirley N."/>
            <person name="Lin Y.R."/>
            <person name="Liu L.Y."/>
            <person name="Hernandez A.G."/>
            <person name="Wright C.L."/>
            <person name="Bulone V."/>
            <person name="Tuskan G.A."/>
            <person name="Heath K."/>
            <person name="Zee F."/>
            <person name="Moore P.H."/>
            <person name="Sunkar R."/>
            <person name="Leebens-Mack J.H."/>
            <person name="Mockler T."/>
            <person name="Bennetzen J.L."/>
            <person name="Freeling M."/>
            <person name="Sankoff D."/>
            <person name="Paterson A.H."/>
            <person name="Zhu X."/>
            <person name="Yang X."/>
            <person name="Smith J.A."/>
            <person name="Cushman J.C."/>
            <person name="Paull R.E."/>
            <person name="Yu Q."/>
        </authorList>
    </citation>
    <scope>NUCLEOTIDE SEQUENCE [LARGE SCALE GENOMIC DNA]</scope>
    <source>
        <strain evidence="5">cv. F153</strain>
    </source>
</reference>
<dbReference type="AlphaFoldDB" id="A0A6P5GWK2"/>
<proteinExistence type="predicted"/>
<evidence type="ECO:0000256" key="1">
    <source>
        <dbReference type="SAM" id="Coils"/>
    </source>
</evidence>
<dbReference type="InterPro" id="IPR036322">
    <property type="entry name" value="WD40_repeat_dom_sf"/>
</dbReference>
<dbReference type="PANTHER" id="PTHR35464:SF1">
    <property type="entry name" value="OS06G0115200 PROTEIN"/>
    <property type="match status" value="1"/>
</dbReference>
<name>A0A6P5GWK2_ANACO</name>
<evidence type="ECO:0000313" key="6">
    <source>
        <dbReference type="RefSeq" id="XP_020113016.1"/>
    </source>
</evidence>
<keyword evidence="5" id="KW-1185">Reference proteome</keyword>
<keyword evidence="3" id="KW-1133">Transmembrane helix</keyword>
<dbReference type="GeneID" id="109727342"/>
<evidence type="ECO:0000256" key="2">
    <source>
        <dbReference type="SAM" id="MobiDB-lite"/>
    </source>
</evidence>
<organism evidence="5 6">
    <name type="scientific">Ananas comosus</name>
    <name type="common">Pineapple</name>
    <name type="synonym">Ananas ananas</name>
    <dbReference type="NCBI Taxonomy" id="4615"/>
    <lineage>
        <taxon>Eukaryota</taxon>
        <taxon>Viridiplantae</taxon>
        <taxon>Streptophyta</taxon>
        <taxon>Embryophyta</taxon>
        <taxon>Tracheophyta</taxon>
        <taxon>Spermatophyta</taxon>
        <taxon>Magnoliopsida</taxon>
        <taxon>Liliopsida</taxon>
        <taxon>Poales</taxon>
        <taxon>Bromeliaceae</taxon>
        <taxon>Bromelioideae</taxon>
        <taxon>Ananas</taxon>
    </lineage>
</organism>
<keyword evidence="1" id="KW-0175">Coiled coil</keyword>